<name>A0A2V1DMD6_9PLEO</name>
<dbReference type="EMBL" id="KZ805396">
    <property type="protein sequence ID" value="PVH99260.1"/>
    <property type="molecule type" value="Genomic_DNA"/>
</dbReference>
<dbReference type="AlphaFoldDB" id="A0A2V1DMD6"/>
<organism evidence="1 2">
    <name type="scientific">Periconia macrospinosa</name>
    <dbReference type="NCBI Taxonomy" id="97972"/>
    <lineage>
        <taxon>Eukaryota</taxon>
        <taxon>Fungi</taxon>
        <taxon>Dikarya</taxon>
        <taxon>Ascomycota</taxon>
        <taxon>Pezizomycotina</taxon>
        <taxon>Dothideomycetes</taxon>
        <taxon>Pleosporomycetidae</taxon>
        <taxon>Pleosporales</taxon>
        <taxon>Massarineae</taxon>
        <taxon>Periconiaceae</taxon>
        <taxon>Periconia</taxon>
    </lineage>
</organism>
<proteinExistence type="predicted"/>
<accession>A0A2V1DMD6</accession>
<evidence type="ECO:0000313" key="2">
    <source>
        <dbReference type="Proteomes" id="UP000244855"/>
    </source>
</evidence>
<sequence length="165" mass="18155">MVLVSSATNSSDMFVLPLVRCITHIKQTSATSSDVNNTHMLLQLPYALGIEYRILPLDTGNIAPGSWYGYIRNRRRRSSRDGYCYAFVSAARGNAVRLELSAFRRDHGRRGSETTLIVEVPLELGCVLDLVLGEMDGTLLIVVKLAAVLARALGEVKLNICICTK</sequence>
<evidence type="ECO:0000313" key="1">
    <source>
        <dbReference type="EMBL" id="PVH99260.1"/>
    </source>
</evidence>
<keyword evidence="2" id="KW-1185">Reference proteome</keyword>
<reference evidence="1 2" key="1">
    <citation type="journal article" date="2018" name="Sci. Rep.">
        <title>Comparative genomics provides insights into the lifestyle and reveals functional heterogeneity of dark septate endophytic fungi.</title>
        <authorList>
            <person name="Knapp D.G."/>
            <person name="Nemeth J.B."/>
            <person name="Barry K."/>
            <person name="Hainaut M."/>
            <person name="Henrissat B."/>
            <person name="Johnson J."/>
            <person name="Kuo A."/>
            <person name="Lim J.H.P."/>
            <person name="Lipzen A."/>
            <person name="Nolan M."/>
            <person name="Ohm R.A."/>
            <person name="Tamas L."/>
            <person name="Grigoriev I.V."/>
            <person name="Spatafora J.W."/>
            <person name="Nagy L.G."/>
            <person name="Kovacs G.M."/>
        </authorList>
    </citation>
    <scope>NUCLEOTIDE SEQUENCE [LARGE SCALE GENOMIC DNA]</scope>
    <source>
        <strain evidence="1 2">DSE2036</strain>
    </source>
</reference>
<protein>
    <submittedName>
        <fullName evidence="1">Uncharacterized protein</fullName>
    </submittedName>
</protein>
<gene>
    <name evidence="1" type="ORF">DM02DRAFT_439119</name>
</gene>
<dbReference type="Proteomes" id="UP000244855">
    <property type="component" value="Unassembled WGS sequence"/>
</dbReference>